<dbReference type="PROSITE" id="PS51257">
    <property type="entry name" value="PROKAR_LIPOPROTEIN"/>
    <property type="match status" value="1"/>
</dbReference>
<feature type="domain" description="Peptidase M16 N-terminal" evidence="4">
    <location>
        <begin position="50"/>
        <end position="170"/>
    </location>
</feature>
<dbReference type="InterPro" id="IPR011249">
    <property type="entry name" value="Metalloenz_LuxS/M16"/>
</dbReference>
<evidence type="ECO:0000259" key="4">
    <source>
        <dbReference type="Pfam" id="PF00675"/>
    </source>
</evidence>
<feature type="domain" description="Peptidase M16 C-terminal" evidence="5">
    <location>
        <begin position="203"/>
        <end position="371"/>
    </location>
</feature>
<proteinExistence type="inferred from homology"/>
<keyword evidence="7" id="KW-1185">Reference proteome</keyword>
<evidence type="ECO:0000313" key="7">
    <source>
        <dbReference type="Proteomes" id="UP001570417"/>
    </source>
</evidence>
<reference evidence="6 7" key="1">
    <citation type="journal article" date="2024" name="ISME J.">
        <title>Tailless and filamentous prophages are predominant in marine Vibrio.</title>
        <authorList>
            <person name="Steensen K."/>
            <person name="Seneca J."/>
            <person name="Bartlau N."/>
            <person name="Yu X.A."/>
            <person name="Hussain F.A."/>
            <person name="Polz M.F."/>
        </authorList>
    </citation>
    <scope>NUCLEOTIDE SEQUENCE [LARGE SCALE GENOMIC DNA]</scope>
    <source>
        <strain evidence="6 7">10N.222.51.A1</strain>
    </source>
</reference>
<evidence type="ECO:0000259" key="5">
    <source>
        <dbReference type="Pfam" id="PF05193"/>
    </source>
</evidence>
<dbReference type="Pfam" id="PF05193">
    <property type="entry name" value="Peptidase_M16_C"/>
    <property type="match status" value="2"/>
</dbReference>
<evidence type="ECO:0000256" key="1">
    <source>
        <dbReference type="ARBA" id="ARBA00001947"/>
    </source>
</evidence>
<dbReference type="PROSITE" id="PS00143">
    <property type="entry name" value="INSULINASE"/>
    <property type="match status" value="1"/>
</dbReference>
<dbReference type="InterPro" id="IPR011765">
    <property type="entry name" value="Pept_M16_N"/>
</dbReference>
<evidence type="ECO:0000256" key="2">
    <source>
        <dbReference type="ARBA" id="ARBA00007261"/>
    </source>
</evidence>
<dbReference type="SUPFAM" id="SSF63411">
    <property type="entry name" value="LuxS/MPP-like metallohydrolase"/>
    <property type="match status" value="3"/>
</dbReference>
<dbReference type="PANTHER" id="PTHR11851:SF49">
    <property type="entry name" value="MITOCHONDRIAL-PROCESSING PEPTIDASE SUBUNIT ALPHA"/>
    <property type="match status" value="1"/>
</dbReference>
<comment type="cofactor">
    <cofactor evidence="1">
        <name>Zn(2+)</name>
        <dbReference type="ChEBI" id="CHEBI:29105"/>
    </cofactor>
</comment>
<comment type="similarity">
    <text evidence="2 3">Belongs to the peptidase M16 family.</text>
</comment>
<dbReference type="Gene3D" id="3.30.830.10">
    <property type="entry name" value="Metalloenzyme, LuxS/M16 peptidase-like"/>
    <property type="match status" value="4"/>
</dbReference>
<dbReference type="RefSeq" id="WP_372265962.1">
    <property type="nucleotide sequence ID" value="NZ_JBFRUW010000028.1"/>
</dbReference>
<dbReference type="Pfam" id="PF00675">
    <property type="entry name" value="Peptidase_M16"/>
    <property type="match status" value="1"/>
</dbReference>
<evidence type="ECO:0000313" key="6">
    <source>
        <dbReference type="EMBL" id="MFA0568505.1"/>
    </source>
</evidence>
<dbReference type="InterPro" id="IPR007863">
    <property type="entry name" value="Peptidase_M16_C"/>
</dbReference>
<dbReference type="Proteomes" id="UP001570417">
    <property type="component" value="Unassembled WGS sequence"/>
</dbReference>
<organism evidence="6 7">
    <name type="scientific">Vibrio gallaecicus</name>
    <dbReference type="NCBI Taxonomy" id="552386"/>
    <lineage>
        <taxon>Bacteria</taxon>
        <taxon>Pseudomonadati</taxon>
        <taxon>Pseudomonadota</taxon>
        <taxon>Gammaproteobacteria</taxon>
        <taxon>Vibrionales</taxon>
        <taxon>Vibrionaceae</taxon>
        <taxon>Vibrio</taxon>
    </lineage>
</organism>
<sequence>MKNYYLATALCVTLIGCSSTPQNTQLQPDPAWTSGQLDNGLTYHVYPDHEASVSVRLLVHAGSFQENEQQKGYAHFVEHMAFNGSKNFSQNDVISLFEHAGASFGADLNAYTSYQQTVYQLDLPDNTQLKPALTWLRDIGDGLEIASREVEKEKGVILGEFRYSRLEDKQVADKFYDHFIEGGPYEFKDALGTKESVTQANSQGLKSFYQTWYQPQLVEVIVSGDININDVVPLIEKQFSDWERGQTPKPAKQKITTFNEGDFIEYVGSSEPPSISLMTKRAPSVIENHAQQHQLWLDEFSQQMIQQRLNKAFNDAALPTQWVISQNYLMEYQRYSLTSVAFPAGEREVTQQKLLSTLASLRDYGVSENEIVSEVQVYKGLLYNAEKDWDQMDSVIHADYKTTALEVDQKVQSQRDYQASLGAFLENLDLDVINDNIEALLSSDYFLVVGVDKSEDQAEIVSSIDSLKAEYSKPGIQPLFAMTSSAFAIPSAQGDIVTKEQMYTDPHIQKWMLSNGIEMWYLRDSLAGEQVGLYYISLGGKEALDPSLYPAVEVTLPAIARSGVGSFTGSELEAHMDRESIQVYPFIDSTRHGIEFKLNKDGLAETFAALNAIVTSPNVSPDQLEAVKQEFIEARESFLESPVGQFDQAMNQNSFAPNSRHFLLDGKSVESVSADDVFSVYQQLFGQFRNNKIVVVGNIDPSELMPLVRQYAASIPLEKAAVPDFKVAYNTELKERIDMAINNEDSTEYILRVISEKSSEAVSETELPSSGHTEKQSAKEVFMEDLLQRILTIRLDGYIREELSLDYSPYAYSISQDGEPSYDWFVGALIAPENADKIEVAIDKVITDLLKGISDDEIRSAGKQLENDFTPLEISPVDQAWVVSRYLIHGYGVEALFDVNKMVNSISSQEMNELAERIFGENSRQVKSILRPKS</sequence>
<protein>
    <submittedName>
        <fullName evidence="6">M16 family metallopeptidase</fullName>
    </submittedName>
</protein>
<dbReference type="InterPro" id="IPR050361">
    <property type="entry name" value="MPP/UQCRC_Complex"/>
</dbReference>
<accession>A0ABV4NAQ8</accession>
<gene>
    <name evidence="6" type="ORF">AB4566_09485</name>
</gene>
<dbReference type="EMBL" id="JBFRUW010000028">
    <property type="protein sequence ID" value="MFA0568505.1"/>
    <property type="molecule type" value="Genomic_DNA"/>
</dbReference>
<comment type="caution">
    <text evidence="6">The sequence shown here is derived from an EMBL/GenBank/DDBJ whole genome shotgun (WGS) entry which is preliminary data.</text>
</comment>
<evidence type="ECO:0000256" key="3">
    <source>
        <dbReference type="RuleBase" id="RU004447"/>
    </source>
</evidence>
<dbReference type="InterPro" id="IPR001431">
    <property type="entry name" value="Pept_M16_Zn_BS"/>
</dbReference>
<name>A0ABV4NAQ8_9VIBR</name>
<feature type="domain" description="Peptidase M16 C-terminal" evidence="5">
    <location>
        <begin position="671"/>
        <end position="864"/>
    </location>
</feature>
<dbReference type="PANTHER" id="PTHR11851">
    <property type="entry name" value="METALLOPROTEASE"/>
    <property type="match status" value="1"/>
</dbReference>